<dbReference type="Proteomes" id="UP000479691">
    <property type="component" value="Unassembled WGS sequence"/>
</dbReference>
<evidence type="ECO:0000313" key="3">
    <source>
        <dbReference type="EMBL" id="KAF3215919.1"/>
    </source>
</evidence>
<proteinExistence type="predicted"/>
<dbReference type="EMBL" id="WIWS01000052">
    <property type="protein sequence ID" value="KAF3215919.1"/>
    <property type="molecule type" value="Genomic_DNA"/>
</dbReference>
<organism evidence="2 5">
    <name type="scientific">Orbilia oligospora</name>
    <name type="common">Nematode-trapping fungus</name>
    <name type="synonym">Arthrobotrys oligospora</name>
    <dbReference type="NCBI Taxonomy" id="2813651"/>
    <lineage>
        <taxon>Eukaryota</taxon>
        <taxon>Fungi</taxon>
        <taxon>Dikarya</taxon>
        <taxon>Ascomycota</taxon>
        <taxon>Pezizomycotina</taxon>
        <taxon>Orbiliomycetes</taxon>
        <taxon>Orbiliales</taxon>
        <taxon>Orbiliaceae</taxon>
        <taxon>Orbilia</taxon>
    </lineage>
</organism>
<sequence>MVGKREAEMLHSIASSNAQKVIVHREEGAPALLLPPHNKFSTECYIPIIIITTPNNTDVSTRVYQSVVRKHLKSFAKAINVMEDAPWPNVPSIIVKLRPPQGKSGGEASGHCGPSSFVIPQ</sequence>
<evidence type="ECO:0000256" key="1">
    <source>
        <dbReference type="SAM" id="MobiDB-lite"/>
    </source>
</evidence>
<evidence type="ECO:0000313" key="4">
    <source>
        <dbReference type="Proteomes" id="UP000472727"/>
    </source>
</evidence>
<reference evidence="4 5" key="1">
    <citation type="submission" date="2019-06" db="EMBL/GenBank/DDBJ databases">
        <authorList>
            <person name="Palmer J.M."/>
        </authorList>
    </citation>
    <scope>NUCLEOTIDE SEQUENCE [LARGE SCALE GENOMIC DNA]</scope>
    <source>
        <strain evidence="3 4">TWF106</strain>
        <strain evidence="2 5">TWF788</strain>
    </source>
</reference>
<gene>
    <name evidence="3" type="ORF">TWF106_008606</name>
    <name evidence="2" type="ORF">TWF788_008654</name>
</gene>
<dbReference type="AlphaFoldDB" id="A0A7C8KNR8"/>
<protein>
    <submittedName>
        <fullName evidence="2">Uncharacterized protein</fullName>
    </submittedName>
</protein>
<feature type="region of interest" description="Disordered" evidence="1">
    <location>
        <begin position="98"/>
        <end position="121"/>
    </location>
</feature>
<evidence type="ECO:0000313" key="2">
    <source>
        <dbReference type="EMBL" id="KAF3174635.1"/>
    </source>
</evidence>
<comment type="caution">
    <text evidence="2">The sequence shown here is derived from an EMBL/GenBank/DDBJ whole genome shotgun (WGS) entry which is preliminary data.</text>
</comment>
<name>A0A7C8KNR8_ORBOL</name>
<accession>A0A7C8KNR8</accession>
<dbReference type="EMBL" id="JAABOE010000055">
    <property type="protein sequence ID" value="KAF3174635.1"/>
    <property type="molecule type" value="Genomic_DNA"/>
</dbReference>
<evidence type="ECO:0000313" key="5">
    <source>
        <dbReference type="Proteomes" id="UP000479691"/>
    </source>
</evidence>
<dbReference type="Proteomes" id="UP000472727">
    <property type="component" value="Unassembled WGS sequence"/>
</dbReference>